<evidence type="ECO:0000256" key="1">
    <source>
        <dbReference type="SAM" id="MobiDB-lite"/>
    </source>
</evidence>
<dbReference type="RefSeq" id="XP_020554754.1">
    <property type="nucleotide sequence ID" value="XM_020699095.1"/>
</dbReference>
<accession>A0A8M8VEX7</accession>
<dbReference type="Pfam" id="PF13915">
    <property type="entry name" value="DUF4210"/>
    <property type="match status" value="1"/>
</dbReference>
<feature type="compositionally biased region" description="Basic and acidic residues" evidence="1">
    <location>
        <begin position="531"/>
        <end position="543"/>
    </location>
</feature>
<feature type="region of interest" description="Disordered" evidence="1">
    <location>
        <begin position="264"/>
        <end position="283"/>
    </location>
</feature>
<dbReference type="InterPro" id="IPR033473">
    <property type="entry name" value="Atos-like_C"/>
</dbReference>
<feature type="region of interest" description="Disordered" evidence="1">
    <location>
        <begin position="531"/>
        <end position="551"/>
    </location>
</feature>
<dbReference type="Pfam" id="PF13889">
    <property type="entry name" value="Chromosome_seg"/>
    <property type="match status" value="1"/>
</dbReference>
<proteinExistence type="predicted"/>
<dbReference type="GeneID" id="105177466"/>
<evidence type="ECO:0000259" key="2">
    <source>
        <dbReference type="SMART" id="SM01177"/>
    </source>
</evidence>
<dbReference type="PANTHER" id="PTHR13199">
    <property type="entry name" value="GH03947P"/>
    <property type="match status" value="1"/>
</dbReference>
<organism evidence="3 4">
    <name type="scientific">Sesamum indicum</name>
    <name type="common">Oriental sesame</name>
    <name type="synonym">Sesamum orientale</name>
    <dbReference type="NCBI Taxonomy" id="4182"/>
    <lineage>
        <taxon>Eukaryota</taxon>
        <taxon>Viridiplantae</taxon>
        <taxon>Streptophyta</taxon>
        <taxon>Embryophyta</taxon>
        <taxon>Tracheophyta</taxon>
        <taxon>Spermatophyta</taxon>
        <taxon>Magnoliopsida</taxon>
        <taxon>eudicotyledons</taxon>
        <taxon>Gunneridae</taxon>
        <taxon>Pentapetalae</taxon>
        <taxon>asterids</taxon>
        <taxon>lamiids</taxon>
        <taxon>Lamiales</taxon>
        <taxon>Pedaliaceae</taxon>
        <taxon>Sesamum</taxon>
    </lineage>
</organism>
<dbReference type="PANTHER" id="PTHR13199:SF23">
    <property type="entry name" value="MEIOSIS CHROMOSOME SEGREGATION FAMILY PROTEIN"/>
    <property type="match status" value="1"/>
</dbReference>
<evidence type="ECO:0000313" key="3">
    <source>
        <dbReference type="Proteomes" id="UP000504604"/>
    </source>
</evidence>
<evidence type="ECO:0000313" key="4">
    <source>
        <dbReference type="RefSeq" id="XP_020554754.1"/>
    </source>
</evidence>
<dbReference type="AlphaFoldDB" id="A0A8M8VEX7"/>
<dbReference type="InterPro" id="IPR051506">
    <property type="entry name" value="ATOS_Transcription_Regulators"/>
</dbReference>
<sequence length="666" mass="73944">MGLPQVSSSETSDGGIGPLSTYLYSVAQFGGATTCDLERMYVGAVNCTWPDSRCYSLGDFQWKTSMRLPMSPDISEKGFLDATPNIHVAKVPPEERVDSSIPETRRNIQPPVSRIVGFTYEKKDVLSDALDSAQSHSHSASAHIKLKEAEPSGSHARKRMLSPLNKMLFPKQFNGDSLDICSRSFTISCHSSKDTCGISLAQDNKKANVGSKNHAAMPIWPVTNCSELNDKLYKYNKTTSIVFTDGPVLEGKEIVPFSYLPSEGTDPLSESSEPGCGSGFKSIPKKETPLSLSPLGSIFYEQVKPAVRGKNNKKEEILKEAAHCLDENISGVILSSEDEEYRFSRVSCEDIDVLQKEAQPSSSTKWPFCHRTGINYKTFGRNLRGLSVRRSLVGSFEESLLSGRLSSGKFSQKIDGFLAVVSITGGNFSPKAQKLPFAVNSVDGESYLLYYASIDLAGNSRSSKYRGGNLKKIFDNNDPQNGKNRLRIPMKGRIQLTFLRQKVFLASSASNSTSGREEEKILMKKDEDNVSFVSDEKQSERTGKGSKVSARNSCETDGLNAFLKTNRKFEHHCSRVNRNATGVGALRYALHLRFLCPFPKKRSMSASRSDPPLAERSRTDSEGKRRFFLYDDLRVVFPQRHSDADEGKLNVEYHFPEDPKYFDISN</sequence>
<reference evidence="4" key="1">
    <citation type="submission" date="2025-08" db="UniProtKB">
        <authorList>
            <consortium name="RefSeq"/>
        </authorList>
    </citation>
    <scope>IDENTIFICATION</scope>
</reference>
<name>A0A8M8VEX7_SESIN</name>
<keyword evidence="3" id="KW-1185">Reference proteome</keyword>
<feature type="domain" description="Atos-like conserved" evidence="2">
    <location>
        <begin position="392"/>
        <end position="451"/>
    </location>
</feature>
<dbReference type="InterPro" id="IPR025261">
    <property type="entry name" value="Atos-like_cons_dom"/>
</dbReference>
<dbReference type="Proteomes" id="UP000504604">
    <property type="component" value="Linkage group LG15"/>
</dbReference>
<gene>
    <name evidence="4" type="primary">LOC105177466</name>
</gene>
<protein>
    <submittedName>
        <fullName evidence="4">Uncharacterized protein LOC105177466 isoform X2</fullName>
    </submittedName>
</protein>
<dbReference type="SMART" id="SM01177">
    <property type="entry name" value="DUF4210"/>
    <property type="match status" value="1"/>
</dbReference>